<dbReference type="PROSITE" id="PS51257">
    <property type="entry name" value="PROKAR_LIPOPROTEIN"/>
    <property type="match status" value="1"/>
</dbReference>
<evidence type="ECO:0008006" key="4">
    <source>
        <dbReference type="Google" id="ProtNLM"/>
    </source>
</evidence>
<gene>
    <name evidence="2" type="ORF">LPB3_04495</name>
</gene>
<dbReference type="OrthoDB" id="1151021at2"/>
<accession>A0A1B8U176</accession>
<dbReference type="RefSeq" id="WP_065318401.1">
    <property type="nucleotide sequence ID" value="NZ_CP017477.1"/>
</dbReference>
<dbReference type="STRING" id="1774273.LPB03_00615"/>
<reference evidence="3" key="1">
    <citation type="submission" date="2016-02" db="EMBL/GenBank/DDBJ databases">
        <authorList>
            <person name="Shin S.-K."/>
            <person name="Yi H."/>
            <person name="Kim E."/>
        </authorList>
    </citation>
    <scope>NUCLEOTIDE SEQUENCE [LARGE SCALE GENOMIC DNA]</scope>
    <source>
        <strain evidence="3">LPB0003</strain>
    </source>
</reference>
<keyword evidence="3" id="KW-1185">Reference proteome</keyword>
<organism evidence="2 3">
    <name type="scientific">Polaribacter vadi</name>
    <dbReference type="NCBI Taxonomy" id="1774273"/>
    <lineage>
        <taxon>Bacteria</taxon>
        <taxon>Pseudomonadati</taxon>
        <taxon>Bacteroidota</taxon>
        <taxon>Flavobacteriia</taxon>
        <taxon>Flavobacteriales</taxon>
        <taxon>Flavobacteriaceae</taxon>
    </lineage>
</organism>
<sequence length="194" mass="22433">MKKGLLIILMICLSLSSCKKIIDSAASLSKEDITAKDLVEVSVNDDYLISIPDYMKEMPSLNDDASFQYANIYKETYTIVIDEDKQEFIDAFKEIGIYNDSLSVIENYSEYQVKSFQESLNSDEVKELDFKLKNLITKQFELNGIIDGINGNYLIGFVESDAKMYMLMSWTVDDRYKKYKNTFQLIQNSFKLKN</sequence>
<evidence type="ECO:0000313" key="2">
    <source>
        <dbReference type="EMBL" id="OBY65623.1"/>
    </source>
</evidence>
<dbReference type="AlphaFoldDB" id="A0A1B8U176"/>
<proteinExistence type="predicted"/>
<evidence type="ECO:0000313" key="3">
    <source>
        <dbReference type="Proteomes" id="UP000092584"/>
    </source>
</evidence>
<name>A0A1B8U176_9FLAO</name>
<dbReference type="Proteomes" id="UP000092584">
    <property type="component" value="Unassembled WGS sequence"/>
</dbReference>
<feature type="chain" id="PRO_5008615887" description="Lipoprotein" evidence="1">
    <location>
        <begin position="20"/>
        <end position="194"/>
    </location>
</feature>
<feature type="signal peptide" evidence="1">
    <location>
        <begin position="1"/>
        <end position="19"/>
    </location>
</feature>
<comment type="caution">
    <text evidence="2">The sequence shown here is derived from an EMBL/GenBank/DDBJ whole genome shotgun (WGS) entry which is preliminary data.</text>
</comment>
<keyword evidence="1" id="KW-0732">Signal</keyword>
<evidence type="ECO:0000256" key="1">
    <source>
        <dbReference type="SAM" id="SignalP"/>
    </source>
</evidence>
<protein>
    <recommendedName>
        <fullName evidence="4">Lipoprotein</fullName>
    </recommendedName>
</protein>
<dbReference type="EMBL" id="LSFM01000018">
    <property type="protein sequence ID" value="OBY65623.1"/>
    <property type="molecule type" value="Genomic_DNA"/>
</dbReference>